<feature type="compositionally biased region" description="Polar residues" evidence="1">
    <location>
        <begin position="12"/>
        <end position="31"/>
    </location>
</feature>
<proteinExistence type="predicted"/>
<organism evidence="2">
    <name type="scientific">Culex pipiens</name>
    <name type="common">House mosquito</name>
    <dbReference type="NCBI Taxonomy" id="7175"/>
    <lineage>
        <taxon>Eukaryota</taxon>
        <taxon>Metazoa</taxon>
        <taxon>Ecdysozoa</taxon>
        <taxon>Arthropoda</taxon>
        <taxon>Hexapoda</taxon>
        <taxon>Insecta</taxon>
        <taxon>Pterygota</taxon>
        <taxon>Neoptera</taxon>
        <taxon>Endopterygota</taxon>
        <taxon>Diptera</taxon>
        <taxon>Nematocera</taxon>
        <taxon>Culicoidea</taxon>
        <taxon>Culicidae</taxon>
        <taxon>Culicinae</taxon>
        <taxon>Culicini</taxon>
        <taxon>Culex</taxon>
        <taxon>Culex</taxon>
    </lineage>
</organism>
<accession>A0A8D8ALP7</accession>
<feature type="region of interest" description="Disordered" evidence="1">
    <location>
        <begin position="1"/>
        <end position="122"/>
    </location>
</feature>
<evidence type="ECO:0000313" key="2">
    <source>
        <dbReference type="EMBL" id="CAG6456426.1"/>
    </source>
</evidence>
<reference evidence="2" key="1">
    <citation type="submission" date="2021-05" db="EMBL/GenBank/DDBJ databases">
        <authorList>
            <person name="Alioto T."/>
            <person name="Alioto T."/>
            <person name="Gomez Garrido J."/>
        </authorList>
    </citation>
    <scope>NUCLEOTIDE SEQUENCE</scope>
</reference>
<dbReference type="EMBL" id="HBUE01030877">
    <property type="protein sequence ID" value="CAG6456426.1"/>
    <property type="molecule type" value="Transcribed_RNA"/>
</dbReference>
<name>A0A8D8ALP7_CULPI</name>
<sequence>MNRSARIGPSYFRTSPWSRTKSTQALPSTRSRTARVATACPAKSGSRNRSAMSPLGDRFAGRWSGSPRTFQTFASSGSTTTRLSRNGPPAGVRVKSTTASWRNAPENSSRSSPGQTLARIGP</sequence>
<evidence type="ECO:0000256" key="1">
    <source>
        <dbReference type="SAM" id="MobiDB-lite"/>
    </source>
</evidence>
<dbReference type="AlphaFoldDB" id="A0A8D8ALP7"/>
<protein>
    <submittedName>
        <fullName evidence="2">(northern house mosquito) hypothetical protein</fullName>
    </submittedName>
</protein>
<feature type="compositionally biased region" description="Polar residues" evidence="1">
    <location>
        <begin position="66"/>
        <end position="84"/>
    </location>
</feature>
<feature type="compositionally biased region" description="Polar residues" evidence="1">
    <location>
        <begin position="95"/>
        <end position="115"/>
    </location>
</feature>